<reference evidence="10 11" key="1">
    <citation type="submission" date="2023-11" db="EMBL/GenBank/DDBJ databases">
        <title>Coraliomargarita sp. nov., isolated from marine algae.</title>
        <authorList>
            <person name="Lee J.K."/>
            <person name="Baek J.H."/>
            <person name="Kim J.M."/>
            <person name="Choi D.G."/>
            <person name="Jeon C.O."/>
        </authorList>
    </citation>
    <scope>NUCLEOTIDE SEQUENCE [LARGE SCALE GENOMIC DNA]</scope>
    <source>
        <strain evidence="10 11">J2-16</strain>
    </source>
</reference>
<keyword evidence="5 10" id="KW-0418">Kinase</keyword>
<evidence type="ECO:0000313" key="10">
    <source>
        <dbReference type="EMBL" id="WPJ97817.1"/>
    </source>
</evidence>
<dbReference type="EC" id="2.7.13.3" evidence="2"/>
<dbReference type="InterPro" id="IPR036097">
    <property type="entry name" value="HisK_dim/P_sf"/>
</dbReference>
<organism evidence="10 11">
    <name type="scientific">Coraliomargarita algicola</name>
    <dbReference type="NCBI Taxonomy" id="3092156"/>
    <lineage>
        <taxon>Bacteria</taxon>
        <taxon>Pseudomonadati</taxon>
        <taxon>Verrucomicrobiota</taxon>
        <taxon>Opitutia</taxon>
        <taxon>Puniceicoccales</taxon>
        <taxon>Coraliomargaritaceae</taxon>
        <taxon>Coraliomargarita</taxon>
    </lineage>
</organism>
<evidence type="ECO:0000256" key="2">
    <source>
        <dbReference type="ARBA" id="ARBA00012438"/>
    </source>
</evidence>
<dbReference type="Gene3D" id="3.30.450.20">
    <property type="entry name" value="PAS domain"/>
    <property type="match status" value="1"/>
</dbReference>
<dbReference type="Gene3D" id="1.10.287.130">
    <property type="match status" value="1"/>
</dbReference>
<evidence type="ECO:0000259" key="8">
    <source>
        <dbReference type="PROSITE" id="PS50109"/>
    </source>
</evidence>
<keyword evidence="3" id="KW-0597">Phosphoprotein</keyword>
<proteinExistence type="predicted"/>
<dbReference type="GO" id="GO:0004673">
    <property type="term" value="F:protein histidine kinase activity"/>
    <property type="evidence" value="ECO:0007669"/>
    <property type="project" value="UniProtKB-EC"/>
</dbReference>
<evidence type="ECO:0000256" key="4">
    <source>
        <dbReference type="ARBA" id="ARBA00022679"/>
    </source>
</evidence>
<dbReference type="PROSITE" id="PS50109">
    <property type="entry name" value="HIS_KIN"/>
    <property type="match status" value="1"/>
</dbReference>
<evidence type="ECO:0000313" key="11">
    <source>
        <dbReference type="Proteomes" id="UP001324993"/>
    </source>
</evidence>
<dbReference type="InterPro" id="IPR003661">
    <property type="entry name" value="HisK_dim/P_dom"/>
</dbReference>
<evidence type="ECO:0000256" key="6">
    <source>
        <dbReference type="ARBA" id="ARBA00023012"/>
    </source>
</evidence>
<dbReference type="Gene3D" id="3.30.565.10">
    <property type="entry name" value="Histidine kinase-like ATPase, C-terminal domain"/>
    <property type="match status" value="1"/>
</dbReference>
<dbReference type="Pfam" id="PF00512">
    <property type="entry name" value="HisKA"/>
    <property type="match status" value="1"/>
</dbReference>
<gene>
    <name evidence="10" type="ORF">SH580_08840</name>
</gene>
<dbReference type="SUPFAM" id="SSF47384">
    <property type="entry name" value="Homodimeric domain of signal transducing histidine kinase"/>
    <property type="match status" value="1"/>
</dbReference>
<evidence type="ECO:0000256" key="5">
    <source>
        <dbReference type="ARBA" id="ARBA00022777"/>
    </source>
</evidence>
<evidence type="ECO:0000259" key="9">
    <source>
        <dbReference type="PROSITE" id="PS50112"/>
    </source>
</evidence>
<feature type="domain" description="PAS" evidence="9">
    <location>
        <begin position="22"/>
        <end position="60"/>
    </location>
</feature>
<dbReference type="Proteomes" id="UP001324993">
    <property type="component" value="Chromosome"/>
</dbReference>
<evidence type="ECO:0000256" key="1">
    <source>
        <dbReference type="ARBA" id="ARBA00000085"/>
    </source>
</evidence>
<dbReference type="Pfam" id="PF08447">
    <property type="entry name" value="PAS_3"/>
    <property type="match status" value="1"/>
</dbReference>
<keyword evidence="11" id="KW-1185">Reference proteome</keyword>
<dbReference type="EMBL" id="CP138858">
    <property type="protein sequence ID" value="WPJ97817.1"/>
    <property type="molecule type" value="Genomic_DNA"/>
</dbReference>
<dbReference type="CDD" id="cd00082">
    <property type="entry name" value="HisKA"/>
    <property type="match status" value="1"/>
</dbReference>
<dbReference type="SMART" id="SM00091">
    <property type="entry name" value="PAS"/>
    <property type="match status" value="1"/>
</dbReference>
<evidence type="ECO:0000256" key="7">
    <source>
        <dbReference type="ARBA" id="ARBA00023136"/>
    </source>
</evidence>
<accession>A0ABZ0RNX4</accession>
<feature type="domain" description="Histidine kinase" evidence="8">
    <location>
        <begin position="144"/>
        <end position="363"/>
    </location>
</feature>
<dbReference type="PROSITE" id="PS50112">
    <property type="entry name" value="PAS"/>
    <property type="match status" value="1"/>
</dbReference>
<keyword evidence="7" id="KW-0472">Membrane</keyword>
<dbReference type="InterPro" id="IPR005467">
    <property type="entry name" value="His_kinase_dom"/>
</dbReference>
<dbReference type="InterPro" id="IPR000014">
    <property type="entry name" value="PAS"/>
</dbReference>
<dbReference type="InterPro" id="IPR050351">
    <property type="entry name" value="BphY/WalK/GraS-like"/>
</dbReference>
<dbReference type="InterPro" id="IPR035965">
    <property type="entry name" value="PAS-like_dom_sf"/>
</dbReference>
<evidence type="ECO:0000256" key="3">
    <source>
        <dbReference type="ARBA" id="ARBA00022553"/>
    </source>
</evidence>
<dbReference type="CDD" id="cd00130">
    <property type="entry name" value="PAS"/>
    <property type="match status" value="1"/>
</dbReference>
<sequence>MSVTSKPPFINLAEDVAIQGYNESHEVVYWNRASERLYGYSRKEALGQTLENLIIPESMQDQVRNEINAWLATGVPPLGGFLKLQHKDGSLVEVHSSHIFTRNGDESVTMYCIDLDAEQAVGLPSAFSDRIDPRENPRSQIYSCLSHEFRTPLNAITGYSDLLRMSEGAEDKKELLEQMNRSAYRLLSTFQHMMFLLAWSRGDLSPQKAPVRIFEVVIDSIRSISEAAAIEEVQIELKENDNYNAHVLSDSDFLTQTIYAILMAALSTSSRKQSISVEISDHADGSHILLDIRDKGQQLDAEALLSLLSGQAPLVNPLRQESHGQVLFLPVARDLAVKLGAMFTMEQIKEGGNRYLLSLPRATPALLD</sequence>
<dbReference type="InterPro" id="IPR036890">
    <property type="entry name" value="HATPase_C_sf"/>
</dbReference>
<dbReference type="RefSeq" id="WP_319834638.1">
    <property type="nucleotide sequence ID" value="NZ_CP138858.1"/>
</dbReference>
<dbReference type="SMART" id="SM00388">
    <property type="entry name" value="HisKA"/>
    <property type="match status" value="1"/>
</dbReference>
<dbReference type="SUPFAM" id="SSF55785">
    <property type="entry name" value="PYP-like sensor domain (PAS domain)"/>
    <property type="match status" value="1"/>
</dbReference>
<dbReference type="SUPFAM" id="SSF55874">
    <property type="entry name" value="ATPase domain of HSP90 chaperone/DNA topoisomerase II/histidine kinase"/>
    <property type="match status" value="1"/>
</dbReference>
<name>A0ABZ0RNX4_9BACT</name>
<comment type="catalytic activity">
    <reaction evidence="1">
        <text>ATP + protein L-histidine = ADP + protein N-phospho-L-histidine.</text>
        <dbReference type="EC" id="2.7.13.3"/>
    </reaction>
</comment>
<dbReference type="InterPro" id="IPR013655">
    <property type="entry name" value="PAS_fold_3"/>
</dbReference>
<keyword evidence="6" id="KW-0902">Two-component regulatory system</keyword>
<protein>
    <recommendedName>
        <fullName evidence="2">histidine kinase</fullName>
        <ecNumber evidence="2">2.7.13.3</ecNumber>
    </recommendedName>
</protein>
<dbReference type="NCBIfam" id="TIGR00229">
    <property type="entry name" value="sensory_box"/>
    <property type="match status" value="1"/>
</dbReference>
<dbReference type="PANTHER" id="PTHR45453:SF1">
    <property type="entry name" value="PHOSPHATE REGULON SENSOR PROTEIN PHOR"/>
    <property type="match status" value="1"/>
</dbReference>
<keyword evidence="4 10" id="KW-0808">Transferase</keyword>
<dbReference type="PANTHER" id="PTHR45453">
    <property type="entry name" value="PHOSPHATE REGULON SENSOR PROTEIN PHOR"/>
    <property type="match status" value="1"/>
</dbReference>